<evidence type="ECO:0000259" key="1">
    <source>
        <dbReference type="SMART" id="SM00471"/>
    </source>
</evidence>
<dbReference type="OrthoDB" id="2378324at2759"/>
<name>A0A5N7C5U4_PETAA</name>
<dbReference type="SUPFAM" id="SSF109604">
    <property type="entry name" value="HD-domain/PDEase-like"/>
    <property type="match status" value="1"/>
</dbReference>
<dbReference type="AlphaFoldDB" id="A0A5N7C5U4"/>
<dbReference type="CDD" id="cd00077">
    <property type="entry name" value="HDc"/>
    <property type="match status" value="1"/>
</dbReference>
<evidence type="ECO:0000313" key="3">
    <source>
        <dbReference type="EMBL" id="KAF5865907.1"/>
    </source>
</evidence>
<evidence type="ECO:0000313" key="2">
    <source>
        <dbReference type="EMBL" id="KAE8389481.1"/>
    </source>
</evidence>
<reference evidence="3 4" key="1">
    <citation type="submission" date="2019-04" db="EMBL/GenBank/DDBJ databases">
        <title>Aspergillus burnettii sp. nov., novel species from soil in southeast Queensland.</title>
        <authorList>
            <person name="Gilchrist C.L.M."/>
            <person name="Pitt J.I."/>
            <person name="Lange L."/>
            <person name="Lacey H.J."/>
            <person name="Vuong D."/>
            <person name="Midgley D.J."/>
            <person name="Greenfield P."/>
            <person name="Bradbury M."/>
            <person name="Lacey E."/>
            <person name="Busk P.K."/>
            <person name="Pilgaard B."/>
            <person name="Chooi Y.H."/>
            <person name="Piggott A.M."/>
        </authorList>
    </citation>
    <scope>NUCLEOTIDE SEQUENCE [LARGE SCALE GENOMIC DNA]</scope>
    <source>
        <strain evidence="3 4">FRR 5400</strain>
    </source>
</reference>
<gene>
    <name evidence="2" type="ORF">BDV23DRAFT_157107</name>
    <name evidence="3" type="ORF">ETB97_001975</name>
</gene>
<dbReference type="InterPro" id="IPR006674">
    <property type="entry name" value="HD_domain"/>
</dbReference>
<feature type="domain" description="HD/PDEase" evidence="1">
    <location>
        <begin position="39"/>
        <end position="161"/>
    </location>
</feature>
<dbReference type="Gene3D" id="1.10.3210.10">
    <property type="entry name" value="Hypothetical protein af1432"/>
    <property type="match status" value="1"/>
</dbReference>
<dbReference type="Proteomes" id="UP000541154">
    <property type="component" value="Unassembled WGS sequence"/>
</dbReference>
<sequence length="220" mass="24480">MCPPLAAIEKDNSTSPDIPKCIPDDELSQGAYTLARSHLPPPILNHSVRVFLLADWLAQREQSEWASADRRSLLCVACILHDIGCAREFDGPQRFEVEGADAAADYLRQHKTPDADVREIWQAIALHTSPGIAERISSLARLVRQAVLTDFGKELDKERHGARCTAEELFPRLGIEKLLGDTVVDQALRQPEKAPAASWPGILLRAKREFPEWDGVNKAF</sequence>
<protein>
    <recommendedName>
        <fullName evidence="1">HD/PDEase domain-containing protein</fullName>
    </recommendedName>
</protein>
<reference evidence="2" key="2">
    <citation type="submission" date="2019-04" db="EMBL/GenBank/DDBJ databases">
        <title>Friends and foes A comparative genomics studyof 23 Aspergillus species from section Flavi.</title>
        <authorList>
            <consortium name="DOE Joint Genome Institute"/>
            <person name="Kjaerbolling I."/>
            <person name="Vesth T."/>
            <person name="Frisvad J.C."/>
            <person name="Nybo J.L."/>
            <person name="Theobald S."/>
            <person name="Kildgaard S."/>
            <person name="Isbrandt T."/>
            <person name="Kuo A."/>
            <person name="Sato A."/>
            <person name="Lyhne E.K."/>
            <person name="Kogle M.E."/>
            <person name="Wiebenga A."/>
            <person name="Kun R.S."/>
            <person name="Lubbers R.J."/>
            <person name="Makela M.R."/>
            <person name="Barry K."/>
            <person name="Chovatia M."/>
            <person name="Clum A."/>
            <person name="Daum C."/>
            <person name="Haridas S."/>
            <person name="He G."/>
            <person name="LaButti K."/>
            <person name="Lipzen A."/>
            <person name="Mondo S."/>
            <person name="Riley R."/>
            <person name="Salamov A."/>
            <person name="Simmons B.A."/>
            <person name="Magnuson J.K."/>
            <person name="Henrissat B."/>
            <person name="Mortensen U.H."/>
            <person name="Larsen T.O."/>
            <person name="Devries R.P."/>
            <person name="Grigoriev I.V."/>
            <person name="Machida M."/>
            <person name="Baker S.E."/>
            <person name="Andersen M.R."/>
        </authorList>
    </citation>
    <scope>NUCLEOTIDE SEQUENCE [LARGE SCALE GENOMIC DNA]</scope>
    <source>
        <strain evidence="2">IBT 14317</strain>
    </source>
</reference>
<dbReference type="EMBL" id="ML735265">
    <property type="protein sequence ID" value="KAE8389481.1"/>
    <property type="molecule type" value="Genomic_DNA"/>
</dbReference>
<dbReference type="InterPro" id="IPR003607">
    <property type="entry name" value="HD/PDEase_dom"/>
</dbReference>
<organism evidence="2">
    <name type="scientific">Petromyces alliaceus</name>
    <name type="common">Aspergillus alliaceus</name>
    <dbReference type="NCBI Taxonomy" id="209559"/>
    <lineage>
        <taxon>Eukaryota</taxon>
        <taxon>Fungi</taxon>
        <taxon>Dikarya</taxon>
        <taxon>Ascomycota</taxon>
        <taxon>Pezizomycotina</taxon>
        <taxon>Eurotiomycetes</taxon>
        <taxon>Eurotiomycetidae</taxon>
        <taxon>Eurotiales</taxon>
        <taxon>Aspergillaceae</taxon>
        <taxon>Aspergillus</taxon>
        <taxon>Aspergillus subgen. Circumdati</taxon>
    </lineage>
</organism>
<proteinExistence type="predicted"/>
<dbReference type="EMBL" id="SPNV01000014">
    <property type="protein sequence ID" value="KAF5865907.1"/>
    <property type="molecule type" value="Genomic_DNA"/>
</dbReference>
<accession>A0A5N7C5U4</accession>
<dbReference type="PANTHER" id="PTHR35569">
    <property type="entry name" value="CYANAMIDE HYDRATASE DDI2-RELATED"/>
    <property type="match status" value="1"/>
</dbReference>
<keyword evidence="4" id="KW-1185">Reference proteome</keyword>
<dbReference type="SMART" id="SM00471">
    <property type="entry name" value="HDc"/>
    <property type="match status" value="1"/>
</dbReference>
<dbReference type="Pfam" id="PF01966">
    <property type="entry name" value="HD"/>
    <property type="match status" value="1"/>
</dbReference>
<dbReference type="Proteomes" id="UP000326877">
    <property type="component" value="Unassembled WGS sequence"/>
</dbReference>
<evidence type="ECO:0000313" key="4">
    <source>
        <dbReference type="Proteomes" id="UP000541154"/>
    </source>
</evidence>
<accession>A0A8H6EAU4</accession>
<dbReference type="PANTHER" id="PTHR35569:SF1">
    <property type="entry name" value="CYANAMIDE HYDRATASE DDI2-RELATED"/>
    <property type="match status" value="1"/>
</dbReference>